<dbReference type="GO" id="GO:0003676">
    <property type="term" value="F:nucleic acid binding"/>
    <property type="evidence" value="ECO:0007669"/>
    <property type="project" value="InterPro"/>
</dbReference>
<dbReference type="AlphaFoldDB" id="A0A8J5UNU2"/>
<comment type="caution">
    <text evidence="2">The sequence shown here is derived from an EMBL/GenBank/DDBJ whole genome shotgun (WGS) entry which is preliminary data.</text>
</comment>
<proteinExistence type="predicted"/>
<dbReference type="GO" id="GO:0043138">
    <property type="term" value="F:3'-5' DNA helicase activity"/>
    <property type="evidence" value="ECO:0007669"/>
    <property type="project" value="TreeGrafter"/>
</dbReference>
<dbReference type="GO" id="GO:0005694">
    <property type="term" value="C:chromosome"/>
    <property type="evidence" value="ECO:0007669"/>
    <property type="project" value="TreeGrafter"/>
</dbReference>
<dbReference type="GO" id="GO:0005634">
    <property type="term" value="C:nucleus"/>
    <property type="evidence" value="ECO:0007669"/>
    <property type="project" value="TreeGrafter"/>
</dbReference>
<dbReference type="GO" id="GO:0005524">
    <property type="term" value="F:ATP binding"/>
    <property type="evidence" value="ECO:0007669"/>
    <property type="project" value="InterPro"/>
</dbReference>
<dbReference type="Proteomes" id="UP000729913">
    <property type="component" value="Unassembled WGS sequence"/>
</dbReference>
<evidence type="ECO:0000313" key="2">
    <source>
        <dbReference type="EMBL" id="KAG8034277.1"/>
    </source>
</evidence>
<name>A0A8J5UNU2_9HYME</name>
<dbReference type="GO" id="GO:0009378">
    <property type="term" value="F:four-way junction helicase activity"/>
    <property type="evidence" value="ECO:0007669"/>
    <property type="project" value="TreeGrafter"/>
</dbReference>
<keyword evidence="3" id="KW-1185">Reference proteome</keyword>
<accession>A0A8J5UNU2</accession>
<reference evidence="2" key="1">
    <citation type="submission" date="2020-03" db="EMBL/GenBank/DDBJ databases">
        <authorList>
            <person name="Chebbi M.A."/>
            <person name="Drezen J.M."/>
        </authorList>
    </citation>
    <scope>NUCLEOTIDE SEQUENCE</scope>
    <source>
        <tissue evidence="2">Whole body</tissue>
    </source>
</reference>
<dbReference type="EMBL" id="JAAOIC020000068">
    <property type="protein sequence ID" value="KAG8034277.1"/>
    <property type="molecule type" value="Genomic_DNA"/>
</dbReference>
<dbReference type="Pfam" id="PF00270">
    <property type="entry name" value="DEAD"/>
    <property type="match status" value="1"/>
</dbReference>
<dbReference type="GO" id="GO:0005737">
    <property type="term" value="C:cytoplasm"/>
    <property type="evidence" value="ECO:0007669"/>
    <property type="project" value="TreeGrafter"/>
</dbReference>
<dbReference type="OrthoDB" id="10261556at2759"/>
<dbReference type="PANTHER" id="PTHR13710:SF152">
    <property type="entry name" value="ATP-DEPENDENT DNA HELICASE Q5"/>
    <property type="match status" value="1"/>
</dbReference>
<gene>
    <name evidence="2" type="ORF">G9C98_001361</name>
</gene>
<dbReference type="GO" id="GO:0000724">
    <property type="term" value="P:double-strand break repair via homologous recombination"/>
    <property type="evidence" value="ECO:0007669"/>
    <property type="project" value="TreeGrafter"/>
</dbReference>
<reference evidence="2" key="2">
    <citation type="submission" date="2021-04" db="EMBL/GenBank/DDBJ databases">
        <title>Genome-wide patterns of bracovirus chromosomal integration into multiple host tissues during parasitism.</title>
        <authorList>
            <person name="Chebbi M.A.C."/>
        </authorList>
    </citation>
    <scope>NUCLEOTIDE SEQUENCE</scope>
    <source>
        <tissue evidence="2">Whole body</tissue>
    </source>
</reference>
<feature type="domain" description="DEAD/DEAH-box helicase" evidence="1">
    <location>
        <begin position="19"/>
        <end position="75"/>
    </location>
</feature>
<dbReference type="PANTHER" id="PTHR13710">
    <property type="entry name" value="DNA HELICASE RECQ FAMILY MEMBER"/>
    <property type="match status" value="1"/>
</dbReference>
<organism evidence="2 3">
    <name type="scientific">Cotesia typhae</name>
    <dbReference type="NCBI Taxonomy" id="2053667"/>
    <lineage>
        <taxon>Eukaryota</taxon>
        <taxon>Metazoa</taxon>
        <taxon>Ecdysozoa</taxon>
        <taxon>Arthropoda</taxon>
        <taxon>Hexapoda</taxon>
        <taxon>Insecta</taxon>
        <taxon>Pterygota</taxon>
        <taxon>Neoptera</taxon>
        <taxon>Endopterygota</taxon>
        <taxon>Hymenoptera</taxon>
        <taxon>Apocrita</taxon>
        <taxon>Ichneumonoidea</taxon>
        <taxon>Braconidae</taxon>
        <taxon>Microgastrinae</taxon>
        <taxon>Cotesia</taxon>
    </lineage>
</organism>
<evidence type="ECO:0000259" key="1">
    <source>
        <dbReference type="Pfam" id="PF00270"/>
    </source>
</evidence>
<dbReference type="InterPro" id="IPR011545">
    <property type="entry name" value="DEAD/DEAH_box_helicase_dom"/>
</dbReference>
<evidence type="ECO:0000313" key="3">
    <source>
        <dbReference type="Proteomes" id="UP000729913"/>
    </source>
</evidence>
<protein>
    <recommendedName>
        <fullName evidence="1">DEAD/DEAH-box helicase domain-containing protein</fullName>
    </recommendedName>
</protein>
<sequence>MLLQQALQKKFKYENFKSDLQARATAAINDRKNDVYVCMPTGAGKSLCFQLPAALKENSVALVISPLLALVKVNYLYVIKVCSHLII</sequence>